<dbReference type="GO" id="GO:0016236">
    <property type="term" value="P:macroautophagy"/>
    <property type="evidence" value="ECO:0007669"/>
    <property type="project" value="EnsemblFungi"/>
</dbReference>
<dbReference type="GO" id="GO:0034271">
    <property type="term" value="C:phosphatidylinositol 3-kinase complex, class III, type I"/>
    <property type="evidence" value="ECO:0007669"/>
    <property type="project" value="EnsemblFungi"/>
</dbReference>
<dbReference type="GO" id="GO:0005774">
    <property type="term" value="C:vacuolar membrane"/>
    <property type="evidence" value="ECO:0007669"/>
    <property type="project" value="EnsemblFungi"/>
</dbReference>
<organism evidence="3">
    <name type="scientific">Vanderwaltozyma polyspora (strain ATCC 22028 / DSM 70294 / BCRC 21397 / CBS 2163 / NBRC 10782 / NRRL Y-8283 / UCD 57-17)</name>
    <name type="common">Kluyveromyces polysporus</name>
    <dbReference type="NCBI Taxonomy" id="436907"/>
    <lineage>
        <taxon>Eukaryota</taxon>
        <taxon>Fungi</taxon>
        <taxon>Dikarya</taxon>
        <taxon>Ascomycota</taxon>
        <taxon>Saccharomycotina</taxon>
        <taxon>Saccharomycetes</taxon>
        <taxon>Saccharomycetales</taxon>
        <taxon>Saccharomycetaceae</taxon>
        <taxon>Vanderwaltozyma</taxon>
    </lineage>
</organism>
<reference evidence="2 3" key="1">
    <citation type="journal article" date="2007" name="Proc. Natl. Acad. Sci. U.S.A.">
        <title>Independent sorting-out of thousands of duplicated gene pairs in two yeast species descended from a whole-genome duplication.</title>
        <authorList>
            <person name="Scannell D.R."/>
            <person name="Frank A.C."/>
            <person name="Conant G.C."/>
            <person name="Byrne K.P."/>
            <person name="Woolfit M."/>
            <person name="Wolfe K.H."/>
        </authorList>
    </citation>
    <scope>NUCLEOTIDE SEQUENCE [LARGE SCALE GENOMIC DNA]</scope>
    <source>
        <strain evidence="3">ATCC 22028 / DSM 70294 / BCRC 21397 / CBS 2163 / NBRC 10782 / NRRL Y-8283 / UCD 57-17</strain>
    </source>
</reference>
<dbReference type="OMA" id="NARNWDN"/>
<protein>
    <submittedName>
        <fullName evidence="2">Uncharacterized protein</fullName>
    </submittedName>
</protein>
<dbReference type="GO" id="GO:0000407">
    <property type="term" value="C:phagophore assembly site"/>
    <property type="evidence" value="ECO:0007669"/>
    <property type="project" value="EnsemblFungi"/>
</dbReference>
<dbReference type="OrthoDB" id="4034212at2759"/>
<dbReference type="AlphaFoldDB" id="A7TPA7"/>
<dbReference type="PhylomeDB" id="A7TPA7"/>
<keyword evidence="1" id="KW-0175">Coiled coil</keyword>
<keyword evidence="3" id="KW-1185">Reference proteome</keyword>
<dbReference type="FunCoup" id="A7TPA7">
    <property type="interactions" value="49"/>
</dbReference>
<evidence type="ECO:0000256" key="1">
    <source>
        <dbReference type="SAM" id="Coils"/>
    </source>
</evidence>
<dbReference type="Proteomes" id="UP000000267">
    <property type="component" value="Unassembled WGS sequence"/>
</dbReference>
<gene>
    <name evidence="2" type="ORF">Kpol_1019p14</name>
</gene>
<dbReference type="EMBL" id="DS480440">
    <property type="protein sequence ID" value="EDO15894.1"/>
    <property type="molecule type" value="Genomic_DNA"/>
</dbReference>
<evidence type="ECO:0000313" key="3">
    <source>
        <dbReference type="Proteomes" id="UP000000267"/>
    </source>
</evidence>
<sequence>MLKSDINLRVRELDTLITLKSSSNGLKASRNLPMMSSVILNNNSSTNPAESLWNNNNCGANLDPFLNSMLNKFQHNLELSLMDTLKSGSNSSNNNDKKVNHNVQDVSLKISEQMSQFKKELRIYEQQKCKEFQLRMEQALAENKKLSNQIVKLRERWDSLVESAKQKRNRQR</sequence>
<dbReference type="eggNOG" id="ENOG502S4WG">
    <property type="taxonomic scope" value="Eukaryota"/>
</dbReference>
<dbReference type="KEGG" id="vpo:Kpol_1019p14"/>
<dbReference type="GO" id="GO:0005198">
    <property type="term" value="F:structural molecule activity"/>
    <property type="evidence" value="ECO:0007669"/>
    <property type="project" value="EnsemblFungi"/>
</dbReference>
<dbReference type="InParanoid" id="A7TPA7"/>
<dbReference type="STRING" id="436907.A7TPA7"/>
<proteinExistence type="predicted"/>
<name>A7TPA7_VANPO</name>
<accession>A7TPA7</accession>
<dbReference type="GO" id="GO:0042802">
    <property type="term" value="F:identical protein binding"/>
    <property type="evidence" value="ECO:0007669"/>
    <property type="project" value="EnsemblFungi"/>
</dbReference>
<dbReference type="GeneID" id="5544014"/>
<evidence type="ECO:0000313" key="2">
    <source>
        <dbReference type="EMBL" id="EDO15894.1"/>
    </source>
</evidence>
<dbReference type="HOGENOM" id="CLU_107237_1_0_1"/>
<dbReference type="RefSeq" id="XP_001643752.1">
    <property type="nucleotide sequence ID" value="XM_001643702.1"/>
</dbReference>
<feature type="coiled-coil region" evidence="1">
    <location>
        <begin position="129"/>
        <end position="156"/>
    </location>
</feature>